<dbReference type="Proteomes" id="UP000033607">
    <property type="component" value="Unassembled WGS sequence"/>
</dbReference>
<dbReference type="Pfam" id="PF01757">
    <property type="entry name" value="Acyl_transf_3"/>
    <property type="match status" value="1"/>
</dbReference>
<feature type="transmembrane region" description="Helical" evidence="1">
    <location>
        <begin position="88"/>
        <end position="107"/>
    </location>
</feature>
<evidence type="ECO:0000259" key="2">
    <source>
        <dbReference type="Pfam" id="PF01757"/>
    </source>
</evidence>
<feature type="transmembrane region" description="Helical" evidence="1">
    <location>
        <begin position="48"/>
        <end position="68"/>
    </location>
</feature>
<reference evidence="3 4" key="1">
    <citation type="submission" date="2015-06" db="EMBL/GenBank/DDBJ databases">
        <title>Draft genome assembly of filamentous brackish cyanobacterium Limnoraphis robusta strain CS-951.</title>
        <authorList>
            <person name="Willis A."/>
            <person name="Parks M."/>
            <person name="Burford M.A."/>
        </authorList>
    </citation>
    <scope>NUCLEOTIDE SEQUENCE [LARGE SCALE GENOMIC DNA]</scope>
    <source>
        <strain evidence="3 4">CS-951</strain>
    </source>
</reference>
<organism evidence="3 4">
    <name type="scientific">Limnoraphis robusta CS-951</name>
    <dbReference type="NCBI Taxonomy" id="1637645"/>
    <lineage>
        <taxon>Bacteria</taxon>
        <taxon>Bacillati</taxon>
        <taxon>Cyanobacteriota</taxon>
        <taxon>Cyanophyceae</taxon>
        <taxon>Oscillatoriophycideae</taxon>
        <taxon>Oscillatoriales</taxon>
        <taxon>Sirenicapillariaceae</taxon>
        <taxon>Limnoraphis</taxon>
    </lineage>
</organism>
<protein>
    <submittedName>
        <fullName evidence="3">Acyltransferase</fullName>
    </submittedName>
</protein>
<dbReference type="AlphaFoldDB" id="A0A0F5YDT3"/>
<dbReference type="PATRIC" id="fig|1637645.4.peg.681"/>
<proteinExistence type="predicted"/>
<feature type="transmembrane region" description="Helical" evidence="1">
    <location>
        <begin position="159"/>
        <end position="176"/>
    </location>
</feature>
<evidence type="ECO:0000256" key="1">
    <source>
        <dbReference type="SAM" id="Phobius"/>
    </source>
</evidence>
<name>A0A0F5YDT3_9CYAN</name>
<feature type="transmembrane region" description="Helical" evidence="1">
    <location>
        <begin position="228"/>
        <end position="248"/>
    </location>
</feature>
<gene>
    <name evidence="3" type="ORF">WN50_17150</name>
</gene>
<dbReference type="OrthoDB" id="494708at2"/>
<keyword evidence="3" id="KW-0808">Transferase</keyword>
<dbReference type="PANTHER" id="PTHR23028:SF131">
    <property type="entry name" value="BLR2367 PROTEIN"/>
    <property type="match status" value="1"/>
</dbReference>
<feature type="transmembrane region" description="Helical" evidence="1">
    <location>
        <begin position="12"/>
        <end position="28"/>
    </location>
</feature>
<dbReference type="InterPro" id="IPR002656">
    <property type="entry name" value="Acyl_transf_3_dom"/>
</dbReference>
<feature type="domain" description="Acyltransferase 3" evidence="2">
    <location>
        <begin position="11"/>
        <end position="360"/>
    </location>
</feature>
<keyword evidence="1" id="KW-1133">Transmembrane helix</keyword>
<dbReference type="GO" id="GO:0016747">
    <property type="term" value="F:acyltransferase activity, transferring groups other than amino-acyl groups"/>
    <property type="evidence" value="ECO:0007669"/>
    <property type="project" value="InterPro"/>
</dbReference>
<feature type="transmembrane region" description="Helical" evidence="1">
    <location>
        <begin position="282"/>
        <end position="303"/>
    </location>
</feature>
<evidence type="ECO:0000313" key="3">
    <source>
        <dbReference type="EMBL" id="KKD36923.1"/>
    </source>
</evidence>
<dbReference type="RefSeq" id="WP_046279794.1">
    <property type="nucleotide sequence ID" value="NZ_LATL02000039.1"/>
</dbReference>
<comment type="caution">
    <text evidence="3">The sequence shown here is derived from an EMBL/GenBank/DDBJ whole genome shotgun (WGS) entry which is preliminary data.</text>
</comment>
<keyword evidence="1" id="KW-0812">Transmembrane</keyword>
<keyword evidence="3" id="KW-0012">Acyltransferase</keyword>
<accession>A0A0F5YDT3</accession>
<feature type="transmembrane region" description="Helical" evidence="1">
    <location>
        <begin position="134"/>
        <end position="152"/>
    </location>
</feature>
<feature type="transmembrane region" description="Helical" evidence="1">
    <location>
        <begin position="260"/>
        <end position="276"/>
    </location>
</feature>
<feature type="transmembrane region" description="Helical" evidence="1">
    <location>
        <begin position="343"/>
        <end position="363"/>
    </location>
</feature>
<dbReference type="GO" id="GO:0016020">
    <property type="term" value="C:membrane"/>
    <property type="evidence" value="ECO:0007669"/>
    <property type="project" value="TreeGrafter"/>
</dbReference>
<dbReference type="EMBL" id="LATL02000039">
    <property type="protein sequence ID" value="KKD36923.1"/>
    <property type="molecule type" value="Genomic_DNA"/>
</dbReference>
<keyword evidence="1" id="KW-0472">Membrane</keyword>
<dbReference type="InterPro" id="IPR050879">
    <property type="entry name" value="Acyltransferase_3"/>
</dbReference>
<feature type="transmembrane region" description="Helical" evidence="1">
    <location>
        <begin position="310"/>
        <end position="331"/>
    </location>
</feature>
<dbReference type="PANTHER" id="PTHR23028">
    <property type="entry name" value="ACETYLTRANSFERASE"/>
    <property type="match status" value="1"/>
</dbReference>
<dbReference type="GO" id="GO:0000271">
    <property type="term" value="P:polysaccharide biosynthetic process"/>
    <property type="evidence" value="ECO:0007669"/>
    <property type="project" value="TreeGrafter"/>
</dbReference>
<sequence>MINRTSDRLLELDVFRGLAALGVVFFHYTSQYSTLFQHSPEVKYYFGMGRHGVEVFFLLSGFVILITLERTKSCWDFIIKRFARLYPAYWVAIALTFIIVAIAKLPGQQVSLWEALGNLTMLQEFFGIPHVDPVYWTLKVEICFYIIMLVIFQLRLLKHVEAVMTGWLVLALFYSLKTYLARWGVDGIFSPGVEETTSLFLNFPVLDYNVIQMGMTEGTGSIQGIRDLFREVLIIKYAHLFVAGLILYRIKQYGFSLRRGLILLVCILAQRVAYSWETSWETTVYVAVFIGLLYLAIQGYLSFINLKPLIFLGTVSYTIYLIHQNLGYVIIRQFYQYNINPNLSIIFAICVSITLATLITFWVEQPANEWIRKKYKEYQSKAAKIA</sequence>
<evidence type="ECO:0000313" key="4">
    <source>
        <dbReference type="Proteomes" id="UP000033607"/>
    </source>
</evidence>